<evidence type="ECO:0000313" key="2">
    <source>
        <dbReference type="EMBL" id="KAK1377441.1"/>
    </source>
</evidence>
<dbReference type="GO" id="GO:0005886">
    <property type="term" value="C:plasma membrane"/>
    <property type="evidence" value="ECO:0007669"/>
    <property type="project" value="TreeGrafter"/>
</dbReference>
<dbReference type="GO" id="GO:0003843">
    <property type="term" value="F:1,3-beta-D-glucan synthase activity"/>
    <property type="evidence" value="ECO:0007669"/>
    <property type="project" value="InterPro"/>
</dbReference>
<sequence length="132" mass="15316">MRELSERTDSKGVIDMRNEKNVMQFHHRAFLKGQTLYRTIVQFGLLMSLPMIVENFLGRGFIAAAKDLIVLQLQLAPVFFAFSLGTKAHNFFLMVLHGGDTYRANGHGFVVRHEKFAQNYRMYSRSHFRKGF</sequence>
<dbReference type="Pfam" id="PF02364">
    <property type="entry name" value="Glucan_synthase"/>
    <property type="match status" value="1"/>
</dbReference>
<evidence type="ECO:0000259" key="1">
    <source>
        <dbReference type="Pfam" id="PF02364"/>
    </source>
</evidence>
<dbReference type="GO" id="GO:0006075">
    <property type="term" value="P:(1-&gt;3)-beta-D-glucan biosynthetic process"/>
    <property type="evidence" value="ECO:0007669"/>
    <property type="project" value="InterPro"/>
</dbReference>
<reference evidence="2" key="2">
    <citation type="submission" date="2023-05" db="EMBL/GenBank/DDBJ databases">
        <authorList>
            <person name="Schelkunov M.I."/>
        </authorList>
    </citation>
    <scope>NUCLEOTIDE SEQUENCE</scope>
    <source>
        <strain evidence="2">Hsosn_3</strain>
        <tissue evidence="2">Leaf</tissue>
    </source>
</reference>
<dbReference type="PANTHER" id="PTHR12741">
    <property type="entry name" value="LYST-INTERACTING PROTEIN LIP5 DOPAMINE RESPONSIVE PROTEIN DRG-1"/>
    <property type="match status" value="1"/>
</dbReference>
<gene>
    <name evidence="2" type="ORF">POM88_024185</name>
</gene>
<keyword evidence="3" id="KW-1185">Reference proteome</keyword>
<dbReference type="PANTHER" id="PTHR12741:SF106">
    <property type="entry name" value="CALLOSE SYNTHASE 5"/>
    <property type="match status" value="1"/>
</dbReference>
<dbReference type="AlphaFoldDB" id="A0AAD8I2N6"/>
<evidence type="ECO:0000313" key="3">
    <source>
        <dbReference type="Proteomes" id="UP001237642"/>
    </source>
</evidence>
<name>A0AAD8I2N6_9APIA</name>
<reference evidence="2" key="1">
    <citation type="submission" date="2023-02" db="EMBL/GenBank/DDBJ databases">
        <title>Genome of toxic invasive species Heracleum sosnowskyi carries increased number of genes despite the absence of recent whole-genome duplications.</title>
        <authorList>
            <person name="Schelkunov M."/>
            <person name="Shtratnikova V."/>
            <person name="Makarenko M."/>
            <person name="Klepikova A."/>
            <person name="Omelchenko D."/>
            <person name="Novikova G."/>
            <person name="Obukhova E."/>
            <person name="Bogdanov V."/>
            <person name="Penin A."/>
            <person name="Logacheva M."/>
        </authorList>
    </citation>
    <scope>NUCLEOTIDE SEQUENCE</scope>
    <source>
        <strain evidence="2">Hsosn_3</strain>
        <tissue evidence="2">Leaf</tissue>
    </source>
</reference>
<feature type="domain" description="Glycosyl transferase 48" evidence="1">
    <location>
        <begin position="47"/>
        <end position="131"/>
    </location>
</feature>
<dbReference type="InterPro" id="IPR003440">
    <property type="entry name" value="Glyco_trans_48_dom"/>
</dbReference>
<accession>A0AAD8I2N6</accession>
<organism evidence="2 3">
    <name type="scientific">Heracleum sosnowskyi</name>
    <dbReference type="NCBI Taxonomy" id="360622"/>
    <lineage>
        <taxon>Eukaryota</taxon>
        <taxon>Viridiplantae</taxon>
        <taxon>Streptophyta</taxon>
        <taxon>Embryophyta</taxon>
        <taxon>Tracheophyta</taxon>
        <taxon>Spermatophyta</taxon>
        <taxon>Magnoliopsida</taxon>
        <taxon>eudicotyledons</taxon>
        <taxon>Gunneridae</taxon>
        <taxon>Pentapetalae</taxon>
        <taxon>asterids</taxon>
        <taxon>campanulids</taxon>
        <taxon>Apiales</taxon>
        <taxon>Apiaceae</taxon>
        <taxon>Apioideae</taxon>
        <taxon>apioid superclade</taxon>
        <taxon>Tordylieae</taxon>
        <taxon>Tordyliinae</taxon>
        <taxon>Heracleum</taxon>
    </lineage>
</organism>
<comment type="caution">
    <text evidence="2">The sequence shown here is derived from an EMBL/GenBank/DDBJ whole genome shotgun (WGS) entry which is preliminary data.</text>
</comment>
<dbReference type="EMBL" id="JAUIZM010000006">
    <property type="protein sequence ID" value="KAK1377441.1"/>
    <property type="molecule type" value="Genomic_DNA"/>
</dbReference>
<protein>
    <recommendedName>
        <fullName evidence="1">Glycosyl transferase 48 domain-containing protein</fullName>
    </recommendedName>
</protein>
<proteinExistence type="predicted"/>
<dbReference type="GO" id="GO:0000148">
    <property type="term" value="C:1,3-beta-D-glucan synthase complex"/>
    <property type="evidence" value="ECO:0007669"/>
    <property type="project" value="InterPro"/>
</dbReference>
<dbReference type="Proteomes" id="UP001237642">
    <property type="component" value="Unassembled WGS sequence"/>
</dbReference>